<reference evidence="3" key="1">
    <citation type="journal article" date="2005" name="Science">
        <title>Life at depth: Photobacterium profundum genome sequence and expression analysis.</title>
        <authorList>
            <person name="Vezzi A."/>
            <person name="Campanaro S."/>
            <person name="D'Angelo M."/>
            <person name="Simonato F."/>
            <person name="Vitulo N."/>
            <person name="Lauro F.M."/>
            <person name="Cestaro A."/>
            <person name="Malacrida G."/>
            <person name="Simionati B."/>
            <person name="Cannata N."/>
            <person name="Romualdi C."/>
            <person name="Bartlett D.H."/>
            <person name="Valle G."/>
        </authorList>
    </citation>
    <scope>NUCLEOTIDE SEQUENCE [LARGE SCALE GENOMIC DNA]</scope>
    <source>
        <strain evidence="3">ATCC BAA-1253 / SS9</strain>
    </source>
</reference>
<evidence type="ECO:0000313" key="3">
    <source>
        <dbReference type="Proteomes" id="UP000000593"/>
    </source>
</evidence>
<dbReference type="eggNOG" id="ENOG50320BE">
    <property type="taxonomic scope" value="Bacteria"/>
</dbReference>
<sequence>MALDALNFLWCVMQAYSFLFSFFLVACSSQSHENNILSQQGQFIKEECNSHSVSNLSVFFDQFINERQRELVVLKPEITTENYNQLNFALKDFSNHWALLRTERDMACEQLATCVYDKTKNHKTQDYSVDVCESNNFKYNVSRAKLLTFYNDLERIELQRLEE</sequence>
<keyword evidence="1" id="KW-0812">Transmembrane</keyword>
<dbReference type="EMBL" id="CR378677">
    <property type="protein sequence ID" value="CAG22695.1"/>
    <property type="molecule type" value="Genomic_DNA"/>
</dbReference>
<keyword evidence="1" id="KW-1133">Transmembrane helix</keyword>
<name>Q6LJ35_PHOPR</name>
<keyword evidence="3" id="KW-1185">Reference proteome</keyword>
<dbReference type="STRING" id="298386.PBPRB0823"/>
<dbReference type="AlphaFoldDB" id="Q6LJ35"/>
<keyword evidence="1" id="KW-0472">Membrane</keyword>
<feature type="transmembrane region" description="Helical" evidence="1">
    <location>
        <begin position="6"/>
        <end position="27"/>
    </location>
</feature>
<protein>
    <submittedName>
        <fullName evidence="2">Uncharacterized protein</fullName>
    </submittedName>
</protein>
<dbReference type="KEGG" id="ppr:PBPRB0823"/>
<dbReference type="HOGENOM" id="CLU_1738827_0_0_6"/>
<proteinExistence type="predicted"/>
<evidence type="ECO:0000313" key="2">
    <source>
        <dbReference type="EMBL" id="CAG22695.1"/>
    </source>
</evidence>
<evidence type="ECO:0000256" key="1">
    <source>
        <dbReference type="SAM" id="Phobius"/>
    </source>
</evidence>
<organism evidence="2 3">
    <name type="scientific">Photobacterium profundum (strain SS9)</name>
    <dbReference type="NCBI Taxonomy" id="298386"/>
    <lineage>
        <taxon>Bacteria</taxon>
        <taxon>Pseudomonadati</taxon>
        <taxon>Pseudomonadota</taxon>
        <taxon>Gammaproteobacteria</taxon>
        <taxon>Vibrionales</taxon>
        <taxon>Vibrionaceae</taxon>
        <taxon>Photobacterium</taxon>
    </lineage>
</organism>
<gene>
    <name evidence="2" type="ordered locus">PBPRB0823</name>
</gene>
<dbReference type="Proteomes" id="UP000000593">
    <property type="component" value="Chromosome 2"/>
</dbReference>
<accession>Q6LJ35</accession>